<name>A0A7J9HH39_9ROSI</name>
<sequence length="24" mass="3032">MRCRGKYMHPMRHKRCLLNRSQTK</sequence>
<accession>A0A7J9HH39</accession>
<reference evidence="2 3" key="1">
    <citation type="journal article" date="2019" name="Genome Biol. Evol.">
        <title>Insights into the evolution of the New World diploid cottons (Gossypium, subgenus Houzingenia) based on genome sequencing.</title>
        <authorList>
            <person name="Grover C.E."/>
            <person name="Arick M.A. 2nd"/>
            <person name="Thrash A."/>
            <person name="Conover J.L."/>
            <person name="Sanders W.S."/>
            <person name="Peterson D.G."/>
            <person name="Frelichowski J.E."/>
            <person name="Scheffler J.A."/>
            <person name="Scheffler B.E."/>
            <person name="Wendel J.F."/>
        </authorList>
    </citation>
    <scope>NUCLEOTIDE SEQUENCE [LARGE SCALE GENOMIC DNA]</scope>
    <source>
        <strain evidence="2">0</strain>
        <tissue evidence="2">Leaf</tissue>
    </source>
</reference>
<organism evidence="2 3">
    <name type="scientific">Gossypium harknessii</name>
    <dbReference type="NCBI Taxonomy" id="34285"/>
    <lineage>
        <taxon>Eukaryota</taxon>
        <taxon>Viridiplantae</taxon>
        <taxon>Streptophyta</taxon>
        <taxon>Embryophyta</taxon>
        <taxon>Tracheophyta</taxon>
        <taxon>Spermatophyta</taxon>
        <taxon>Magnoliopsida</taxon>
        <taxon>eudicotyledons</taxon>
        <taxon>Gunneridae</taxon>
        <taxon>Pentapetalae</taxon>
        <taxon>rosids</taxon>
        <taxon>malvids</taxon>
        <taxon>Malvales</taxon>
        <taxon>Malvaceae</taxon>
        <taxon>Malvoideae</taxon>
        <taxon>Gossypium</taxon>
    </lineage>
</organism>
<evidence type="ECO:0000256" key="1">
    <source>
        <dbReference type="SAM" id="MobiDB-lite"/>
    </source>
</evidence>
<comment type="caution">
    <text evidence="2">The sequence shown here is derived from an EMBL/GenBank/DDBJ whole genome shotgun (WGS) entry which is preliminary data.</text>
</comment>
<keyword evidence="3" id="KW-1185">Reference proteome</keyword>
<gene>
    <name evidence="2" type="ORF">Gohar_024770</name>
</gene>
<dbReference type="Proteomes" id="UP000593560">
    <property type="component" value="Unassembled WGS sequence"/>
</dbReference>
<dbReference type="AlphaFoldDB" id="A0A7J9HH39"/>
<protein>
    <submittedName>
        <fullName evidence="2">Uncharacterized protein</fullName>
    </submittedName>
</protein>
<evidence type="ECO:0000313" key="3">
    <source>
        <dbReference type="Proteomes" id="UP000593560"/>
    </source>
</evidence>
<evidence type="ECO:0000313" key="2">
    <source>
        <dbReference type="EMBL" id="MBA0809092.1"/>
    </source>
</evidence>
<feature type="region of interest" description="Disordered" evidence="1">
    <location>
        <begin position="1"/>
        <end position="24"/>
    </location>
</feature>
<proteinExistence type="predicted"/>
<dbReference type="EMBL" id="JABFAD010000009">
    <property type="protein sequence ID" value="MBA0809092.1"/>
    <property type="molecule type" value="Genomic_DNA"/>
</dbReference>